<organism evidence="1 2">
    <name type="scientific">Pseudomonas paralactis</name>
    <dbReference type="NCBI Taxonomy" id="1615673"/>
    <lineage>
        <taxon>Bacteria</taxon>
        <taxon>Pseudomonadati</taxon>
        <taxon>Pseudomonadota</taxon>
        <taxon>Gammaproteobacteria</taxon>
        <taxon>Pseudomonadales</taxon>
        <taxon>Pseudomonadaceae</taxon>
        <taxon>Pseudomonas</taxon>
    </lineage>
</organism>
<accession>A0ABS0V6C7</accession>
<proteinExistence type="predicted"/>
<keyword evidence="2" id="KW-1185">Reference proteome</keyword>
<evidence type="ECO:0000313" key="2">
    <source>
        <dbReference type="Proteomes" id="UP000607562"/>
    </source>
</evidence>
<dbReference type="Proteomes" id="UP000607562">
    <property type="component" value="Unassembled WGS sequence"/>
</dbReference>
<comment type="caution">
    <text evidence="1">The sequence shown here is derived from an EMBL/GenBank/DDBJ whole genome shotgun (WGS) entry which is preliminary data.</text>
</comment>
<name>A0ABS0V6C7_9PSED</name>
<dbReference type="EMBL" id="JAEILM010000100">
    <property type="protein sequence ID" value="MBI6635847.1"/>
    <property type="molecule type" value="Genomic_DNA"/>
</dbReference>
<gene>
    <name evidence="1" type="ORF">YA0871_24605</name>
</gene>
<protein>
    <submittedName>
        <fullName evidence="1">Uncharacterized protein</fullName>
    </submittedName>
</protein>
<dbReference type="RefSeq" id="WP_198708713.1">
    <property type="nucleotide sequence ID" value="NZ_JAEILM010000100.1"/>
</dbReference>
<sequence length="59" mass="6715">MNKKSLLSSIRVGHRVAEDEKNELANYFVKTAQWNKLANGEIDVIYGAKGTEKALYTHY</sequence>
<evidence type="ECO:0000313" key="1">
    <source>
        <dbReference type="EMBL" id="MBI6635847.1"/>
    </source>
</evidence>
<reference evidence="1 2" key="1">
    <citation type="submission" date="2020-12" db="EMBL/GenBank/DDBJ databases">
        <title>Comparative genomic insights into the epidemiology and virulence of plant pathogenic Pseudomonads from Turkey.</title>
        <authorList>
            <person name="Dillon M."/>
            <person name="Ruiz-Bedoya T."/>
            <person name="Bendalovic-Torma C."/>
            <person name="Guttman K.M."/>
            <person name="Kwak H."/>
            <person name="Middleton M.A."/>
            <person name="Wang P.W."/>
            <person name="Horuz S."/>
            <person name="Aysan Y."/>
            <person name="Guttman D.S."/>
        </authorList>
    </citation>
    <scope>NUCLEOTIDE SEQUENCE [LARGE SCALE GENOMIC DNA]</scope>
    <source>
        <strain evidence="1 2">Marul_2_1</strain>
    </source>
</reference>